<feature type="compositionally biased region" description="Basic and acidic residues" evidence="1">
    <location>
        <begin position="15"/>
        <end position="32"/>
    </location>
</feature>
<sequence>MEWRRAMLPSPRHPGRQDDRRDAADDGEHCQEQHQAGGGERVLVRSRRCNPGTYPARTLRKAAG</sequence>
<organism evidence="2 3">
    <name type="scientific">Methanoculleus frigidifontis</name>
    <dbReference type="NCBI Taxonomy" id="2584085"/>
    <lineage>
        <taxon>Archaea</taxon>
        <taxon>Methanobacteriati</taxon>
        <taxon>Methanobacteriota</taxon>
        <taxon>Stenosarchaea group</taxon>
        <taxon>Methanomicrobia</taxon>
        <taxon>Methanomicrobiales</taxon>
        <taxon>Methanomicrobiaceae</taxon>
        <taxon>Methanoculleus</taxon>
    </lineage>
</organism>
<reference evidence="2" key="1">
    <citation type="submission" date="2019-05" db="EMBL/GenBank/DDBJ databases">
        <title>Methanoculleus sp. FWC-SCC1, a methanogenic archaeon isolated from deep marine cold seep.</title>
        <authorList>
            <person name="Chen Y.-W."/>
            <person name="Chen S.-C."/>
            <person name="Teng N.-H."/>
            <person name="Lai M.-C."/>
        </authorList>
    </citation>
    <scope>NUCLEOTIDE SEQUENCE</scope>
    <source>
        <strain evidence="2">FWC-SCC1</strain>
    </source>
</reference>
<evidence type="ECO:0000313" key="2">
    <source>
        <dbReference type="EMBL" id="MDN7026164.1"/>
    </source>
</evidence>
<proteinExistence type="predicted"/>
<gene>
    <name evidence="2" type="ORF">FGU65_14975</name>
</gene>
<dbReference type="RefSeq" id="WP_301665370.1">
    <property type="nucleotide sequence ID" value="NZ_VCYH01000016.1"/>
</dbReference>
<protein>
    <submittedName>
        <fullName evidence="2">Uncharacterized protein</fullName>
    </submittedName>
</protein>
<feature type="region of interest" description="Disordered" evidence="1">
    <location>
        <begin position="1"/>
        <end position="64"/>
    </location>
</feature>
<evidence type="ECO:0000313" key="3">
    <source>
        <dbReference type="Proteomes" id="UP001168338"/>
    </source>
</evidence>
<dbReference type="EMBL" id="VCYH01000016">
    <property type="protein sequence ID" value="MDN7026164.1"/>
    <property type="molecule type" value="Genomic_DNA"/>
</dbReference>
<keyword evidence="3" id="KW-1185">Reference proteome</keyword>
<evidence type="ECO:0000256" key="1">
    <source>
        <dbReference type="SAM" id="MobiDB-lite"/>
    </source>
</evidence>
<dbReference type="Proteomes" id="UP001168338">
    <property type="component" value="Unassembled WGS sequence"/>
</dbReference>
<accession>A0ABT8ME01</accession>
<name>A0ABT8ME01_9EURY</name>
<comment type="caution">
    <text evidence="2">The sequence shown here is derived from an EMBL/GenBank/DDBJ whole genome shotgun (WGS) entry which is preliminary data.</text>
</comment>